<accession>A0A7G3PII7</accession>
<organism evidence="1">
    <name type="scientific">Bemisia tabaci</name>
    <name type="common">Sweetpotato whitefly</name>
    <name type="synonym">Aleurodes tabaci</name>
    <dbReference type="NCBI Taxonomy" id="7038"/>
    <lineage>
        <taxon>Eukaryota</taxon>
        <taxon>Metazoa</taxon>
        <taxon>Ecdysozoa</taxon>
        <taxon>Arthropoda</taxon>
        <taxon>Hexapoda</taxon>
        <taxon>Insecta</taxon>
        <taxon>Pterygota</taxon>
        <taxon>Neoptera</taxon>
        <taxon>Paraneoptera</taxon>
        <taxon>Hemiptera</taxon>
        <taxon>Sternorrhyncha</taxon>
        <taxon>Aleyrodoidea</taxon>
        <taxon>Aleyrodidae</taxon>
        <taxon>Aleyrodinae</taxon>
        <taxon>Bemisia</taxon>
    </lineage>
</organism>
<reference evidence="1" key="2">
    <citation type="journal article" date="2020" name="Insect Sci.">
        <title>Identification of salivary proteins in the whitefly Bemisia tabaci by transcriptomic and LC-MS/MS analyses.</title>
        <authorList>
            <person name="Huang H.J."/>
            <person name="Ye Z.X."/>
            <person name="Lu G."/>
            <person name="Zhang C.X."/>
            <person name="Chen J.P."/>
            <person name="Li J.M."/>
        </authorList>
    </citation>
    <scope>NUCLEOTIDE SEQUENCE</scope>
    <source>
        <strain evidence="1">Whitefly</strain>
    </source>
</reference>
<sequence>MCFTINAIPTCRYPAKPVGSAKKMVDFYCAPKSSSEAQHFSKLIAKGAAPSQLSLKKPNQKFEVNIPEYCVA</sequence>
<reference evidence="1" key="1">
    <citation type="submission" date="2019-11" db="EMBL/GenBank/DDBJ databases">
        <authorList>
            <person name="Huang H.-J."/>
        </authorList>
    </citation>
    <scope>NUCLEOTIDE SEQUENCE</scope>
    <source>
        <strain evidence="1">Whitefly</strain>
    </source>
</reference>
<proteinExistence type="evidence at transcript level"/>
<dbReference type="AlphaFoldDB" id="A0A7G3PII7"/>
<name>A0A7G3PII7_BEMTA</name>
<evidence type="ECO:0000313" key="1">
    <source>
        <dbReference type="EMBL" id="QHB15704.1"/>
    </source>
</evidence>
<dbReference type="EMBL" id="MN747981">
    <property type="protein sequence ID" value="QHB15704.1"/>
    <property type="molecule type" value="mRNA"/>
</dbReference>
<protein>
    <submittedName>
        <fullName evidence="1">Vitellogenin</fullName>
    </submittedName>
</protein>